<dbReference type="SUPFAM" id="SSF57756">
    <property type="entry name" value="Retrovirus zinc finger-like domains"/>
    <property type="match status" value="1"/>
</dbReference>
<accession>A0AAW1HQL9</accession>
<proteinExistence type="predicted"/>
<dbReference type="InterPro" id="IPR054722">
    <property type="entry name" value="PolX-like_BBD"/>
</dbReference>
<dbReference type="EMBL" id="JBDFQZ010000011">
    <property type="protein sequence ID" value="KAK9678310.1"/>
    <property type="molecule type" value="Genomic_DNA"/>
</dbReference>
<reference evidence="4" key="1">
    <citation type="submission" date="2024-03" db="EMBL/GenBank/DDBJ databases">
        <title>WGS assembly of Saponaria officinalis var. Norfolk2.</title>
        <authorList>
            <person name="Jenkins J."/>
            <person name="Shu S."/>
            <person name="Grimwood J."/>
            <person name="Barry K."/>
            <person name="Goodstein D."/>
            <person name="Schmutz J."/>
            <person name="Leebens-Mack J."/>
            <person name="Osbourn A."/>
        </authorList>
    </citation>
    <scope>NUCLEOTIDE SEQUENCE [LARGE SCALE GENOMIC DNA]</scope>
    <source>
        <strain evidence="4">JIC</strain>
    </source>
</reference>
<feature type="region of interest" description="Disordered" evidence="1">
    <location>
        <begin position="295"/>
        <end position="315"/>
    </location>
</feature>
<dbReference type="PANTHER" id="PTHR34222">
    <property type="entry name" value="GAG_PRE-INTEGRS DOMAIN-CONTAINING PROTEIN"/>
    <property type="match status" value="1"/>
</dbReference>
<evidence type="ECO:0008006" key="6">
    <source>
        <dbReference type="Google" id="ProtNLM"/>
    </source>
</evidence>
<sequence>MTSEDTPPVQSSTYECLDDPLYLSNSDQPVVLLVSHQFDGTNFVSWKRDVLHALIAKNKKVSLTELAKLRIRETLQYASSAKELWSEICDRYGQTNSIEIYELKKDLGALVQENSSLVDYYSILKRTWESVDALDPVPLCTCGALDTCTCQMLKRLVEREVNAKLIQFLMGLNGAYEGVKTHILSLEPLPPLNKAFALLQKIERQKHLYDSSDLAVDAAAYNSTRSHFAPSSGFKKPRLQTHSDAADVKECHYCHSLGHIKSECFKLRECSVCGKKGHAPENCFKLKYASHNNASNTRSFRGRGRGQSAGQGYRRGANNVDVLTDHTSAHYSTAHFSDEDLTDPLSDVLADIHTTSPANTDFNPQMINAVVEQVMKAISDKNTTEKKKESGLSAANFAGIAFVTTVNSVVTASKSDCLHHWIIDTGATDHMIPDAKLLHNVKTLTKPILVGLPDGSFQSVHQIGTYNLTDQISLHNVFVVPGFKHGLLSVGRLVAHSNIEITFSSGLCVFQDHSSKLSLTIPQQK</sequence>
<feature type="domain" description="Retrovirus-related Pol polyprotein from transposon TNT 1-94-like beta-barrel" evidence="3">
    <location>
        <begin position="421"/>
        <end position="495"/>
    </location>
</feature>
<dbReference type="Proteomes" id="UP001443914">
    <property type="component" value="Unassembled WGS sequence"/>
</dbReference>
<organism evidence="4 5">
    <name type="scientific">Saponaria officinalis</name>
    <name type="common">Common soapwort</name>
    <name type="synonym">Lychnis saponaria</name>
    <dbReference type="NCBI Taxonomy" id="3572"/>
    <lineage>
        <taxon>Eukaryota</taxon>
        <taxon>Viridiplantae</taxon>
        <taxon>Streptophyta</taxon>
        <taxon>Embryophyta</taxon>
        <taxon>Tracheophyta</taxon>
        <taxon>Spermatophyta</taxon>
        <taxon>Magnoliopsida</taxon>
        <taxon>eudicotyledons</taxon>
        <taxon>Gunneridae</taxon>
        <taxon>Pentapetalae</taxon>
        <taxon>Caryophyllales</taxon>
        <taxon>Caryophyllaceae</taxon>
        <taxon>Caryophylleae</taxon>
        <taxon>Saponaria</taxon>
    </lineage>
</organism>
<evidence type="ECO:0000313" key="4">
    <source>
        <dbReference type="EMBL" id="KAK9678310.1"/>
    </source>
</evidence>
<dbReference type="GO" id="GO:0008270">
    <property type="term" value="F:zinc ion binding"/>
    <property type="evidence" value="ECO:0007669"/>
    <property type="project" value="InterPro"/>
</dbReference>
<dbReference type="GO" id="GO:0003676">
    <property type="term" value="F:nucleic acid binding"/>
    <property type="evidence" value="ECO:0007669"/>
    <property type="project" value="InterPro"/>
</dbReference>
<keyword evidence="5" id="KW-1185">Reference proteome</keyword>
<evidence type="ECO:0000259" key="3">
    <source>
        <dbReference type="Pfam" id="PF22936"/>
    </source>
</evidence>
<dbReference type="InterPro" id="IPR029472">
    <property type="entry name" value="Copia-like_N"/>
</dbReference>
<dbReference type="Pfam" id="PF22936">
    <property type="entry name" value="Pol_BBD"/>
    <property type="match status" value="1"/>
</dbReference>
<dbReference type="InterPro" id="IPR036875">
    <property type="entry name" value="Znf_CCHC_sf"/>
</dbReference>
<evidence type="ECO:0000256" key="1">
    <source>
        <dbReference type="SAM" id="MobiDB-lite"/>
    </source>
</evidence>
<protein>
    <recommendedName>
        <fullName evidence="6">CCHC-type domain-containing protein</fullName>
    </recommendedName>
</protein>
<comment type="caution">
    <text evidence="4">The sequence shown here is derived from an EMBL/GenBank/DDBJ whole genome shotgun (WGS) entry which is preliminary data.</text>
</comment>
<evidence type="ECO:0000313" key="5">
    <source>
        <dbReference type="Proteomes" id="UP001443914"/>
    </source>
</evidence>
<name>A0AAW1HQL9_SAPOF</name>
<evidence type="ECO:0000259" key="2">
    <source>
        <dbReference type="Pfam" id="PF14244"/>
    </source>
</evidence>
<gene>
    <name evidence="4" type="ORF">RND81_11G202800</name>
</gene>
<dbReference type="Pfam" id="PF14244">
    <property type="entry name" value="Retrotran_gag_3"/>
    <property type="match status" value="1"/>
</dbReference>
<dbReference type="PANTHER" id="PTHR34222:SF79">
    <property type="entry name" value="RETROVIRUS-RELATED POL POLYPROTEIN FROM TRANSPOSON TNT 1-94"/>
    <property type="match status" value="1"/>
</dbReference>
<dbReference type="AlphaFoldDB" id="A0AAW1HQL9"/>
<feature type="domain" description="Retrotransposon Copia-like N-terminal" evidence="2">
    <location>
        <begin position="25"/>
        <end position="59"/>
    </location>
</feature>
<feature type="compositionally biased region" description="Low complexity" evidence="1">
    <location>
        <begin position="306"/>
        <end position="315"/>
    </location>
</feature>